<sequence>MTDATVLETLTHESIMNGTVLCSTKHSEVKAMLAENQILEERLQQLQKVLIDLYMEGSRQKMKNTILIGGMKLEVDSLREDRQFLIEKYRELKIKIEESKNDLIAMEDETNFQKAPRRERRNSI</sequence>
<evidence type="ECO:0000256" key="1">
    <source>
        <dbReference type="SAM" id="Coils"/>
    </source>
</evidence>
<organism evidence="2 3">
    <name type="scientific">Nitzschia inconspicua</name>
    <dbReference type="NCBI Taxonomy" id="303405"/>
    <lineage>
        <taxon>Eukaryota</taxon>
        <taxon>Sar</taxon>
        <taxon>Stramenopiles</taxon>
        <taxon>Ochrophyta</taxon>
        <taxon>Bacillariophyta</taxon>
        <taxon>Bacillariophyceae</taxon>
        <taxon>Bacillariophycidae</taxon>
        <taxon>Bacillariales</taxon>
        <taxon>Bacillariaceae</taxon>
        <taxon>Nitzschia</taxon>
    </lineage>
</organism>
<keyword evidence="1" id="KW-0175">Coiled coil</keyword>
<proteinExistence type="predicted"/>
<accession>A0A9K3LSF9</accession>
<dbReference type="OrthoDB" id="53829at2759"/>
<reference evidence="2" key="2">
    <citation type="submission" date="2021-04" db="EMBL/GenBank/DDBJ databases">
        <authorList>
            <person name="Podell S."/>
        </authorList>
    </citation>
    <scope>NUCLEOTIDE SEQUENCE</scope>
    <source>
        <strain evidence="2">Hildebrandi</strain>
    </source>
</reference>
<feature type="coiled-coil region" evidence="1">
    <location>
        <begin position="29"/>
        <end position="109"/>
    </location>
</feature>
<reference evidence="2" key="1">
    <citation type="journal article" date="2021" name="Sci. Rep.">
        <title>Diploid genomic architecture of Nitzschia inconspicua, an elite biomass production diatom.</title>
        <authorList>
            <person name="Oliver A."/>
            <person name="Podell S."/>
            <person name="Pinowska A."/>
            <person name="Traller J.C."/>
            <person name="Smith S.R."/>
            <person name="McClure R."/>
            <person name="Beliaev A."/>
            <person name="Bohutskyi P."/>
            <person name="Hill E.A."/>
            <person name="Rabines A."/>
            <person name="Zheng H."/>
            <person name="Allen L.Z."/>
            <person name="Kuo A."/>
            <person name="Grigoriev I.V."/>
            <person name="Allen A.E."/>
            <person name="Hazlebeck D."/>
            <person name="Allen E.E."/>
        </authorList>
    </citation>
    <scope>NUCLEOTIDE SEQUENCE</scope>
    <source>
        <strain evidence="2">Hildebrandi</strain>
    </source>
</reference>
<dbReference type="AlphaFoldDB" id="A0A9K3LSF9"/>
<name>A0A9K3LSF9_9STRA</name>
<evidence type="ECO:0000313" key="2">
    <source>
        <dbReference type="EMBL" id="KAG7367158.1"/>
    </source>
</evidence>
<dbReference type="Proteomes" id="UP000693970">
    <property type="component" value="Unassembled WGS sequence"/>
</dbReference>
<protein>
    <submittedName>
        <fullName evidence="2">Uncharacterized protein</fullName>
    </submittedName>
</protein>
<keyword evidence="3" id="KW-1185">Reference proteome</keyword>
<gene>
    <name evidence="2" type="ORF">IV203_029828</name>
</gene>
<comment type="caution">
    <text evidence="2">The sequence shown here is derived from an EMBL/GenBank/DDBJ whole genome shotgun (WGS) entry which is preliminary data.</text>
</comment>
<evidence type="ECO:0000313" key="3">
    <source>
        <dbReference type="Proteomes" id="UP000693970"/>
    </source>
</evidence>
<dbReference type="EMBL" id="JAGRRH010000007">
    <property type="protein sequence ID" value="KAG7367158.1"/>
    <property type="molecule type" value="Genomic_DNA"/>
</dbReference>